<dbReference type="InterPro" id="IPR036871">
    <property type="entry name" value="PX_dom_sf"/>
</dbReference>
<dbReference type="GO" id="GO:0003779">
    <property type="term" value="F:actin binding"/>
    <property type="evidence" value="ECO:0007669"/>
    <property type="project" value="InterPro"/>
</dbReference>
<dbReference type="PANTHER" id="PTHR22999:SF40">
    <property type="entry name" value="PX DOMAIN-CONTAINING PROTEIN KINASE-LIKE PROTEIN"/>
    <property type="match status" value="1"/>
</dbReference>
<evidence type="ECO:0000256" key="3">
    <source>
        <dbReference type="SAM" id="MobiDB-lite"/>
    </source>
</evidence>
<reference evidence="8" key="3">
    <citation type="journal article" date="2016" name="Gigascience">
        <title>De novo construction of an expanded transcriptome assembly for the western tarnished plant bug, Lygus hesperus.</title>
        <authorList>
            <person name="Tassone E.E."/>
            <person name="Geib S.M."/>
            <person name="Hall B."/>
            <person name="Fabrick J.A."/>
            <person name="Brent C.S."/>
            <person name="Hull J.J."/>
        </authorList>
    </citation>
    <scope>NUCLEOTIDE SEQUENCE</scope>
</reference>
<dbReference type="InterPro" id="IPR011009">
    <property type="entry name" value="Kinase-like_dom_sf"/>
</dbReference>
<keyword evidence="2" id="KW-0963">Cytoplasm</keyword>
<dbReference type="GO" id="GO:0045022">
    <property type="term" value="P:early endosome to late endosome transport"/>
    <property type="evidence" value="ECO:0007669"/>
    <property type="project" value="TreeGrafter"/>
</dbReference>
<organism evidence="7">
    <name type="scientific">Lygus hesperus</name>
    <name type="common">Western plant bug</name>
    <dbReference type="NCBI Taxonomy" id="30085"/>
    <lineage>
        <taxon>Eukaryota</taxon>
        <taxon>Metazoa</taxon>
        <taxon>Ecdysozoa</taxon>
        <taxon>Arthropoda</taxon>
        <taxon>Hexapoda</taxon>
        <taxon>Insecta</taxon>
        <taxon>Pterygota</taxon>
        <taxon>Neoptera</taxon>
        <taxon>Paraneoptera</taxon>
        <taxon>Hemiptera</taxon>
        <taxon>Heteroptera</taxon>
        <taxon>Panheteroptera</taxon>
        <taxon>Cimicomorpha</taxon>
        <taxon>Miridae</taxon>
        <taxon>Mirini</taxon>
        <taxon>Lygus</taxon>
    </lineage>
</organism>
<keyword evidence="7" id="KW-0418">Kinase</keyword>
<evidence type="ECO:0000259" key="4">
    <source>
        <dbReference type="PROSITE" id="PS50011"/>
    </source>
</evidence>
<reference evidence="7" key="1">
    <citation type="journal article" date="2014" name="PLoS ONE">
        <title>Transcriptome-Based Identification of ABC Transporters in the Western Tarnished Plant Bug Lygus hesperus.</title>
        <authorList>
            <person name="Hull J.J."/>
            <person name="Chaney K."/>
            <person name="Geib S.M."/>
            <person name="Fabrick J.A."/>
            <person name="Brent C.S."/>
            <person name="Walsh D."/>
            <person name="Lavine L.C."/>
        </authorList>
    </citation>
    <scope>NUCLEOTIDE SEQUENCE</scope>
</reference>
<comment type="subcellular location">
    <subcellularLocation>
        <location evidence="1">Cytoplasm</location>
    </subcellularLocation>
</comment>
<dbReference type="GO" id="GO:0035091">
    <property type="term" value="F:phosphatidylinositol binding"/>
    <property type="evidence" value="ECO:0007669"/>
    <property type="project" value="InterPro"/>
</dbReference>
<dbReference type="SUPFAM" id="SSF64268">
    <property type="entry name" value="PX domain"/>
    <property type="match status" value="1"/>
</dbReference>
<dbReference type="EMBL" id="GBHO01031480">
    <property type="protein sequence ID" value="JAG12124.1"/>
    <property type="molecule type" value="Transcribed_RNA"/>
</dbReference>
<dbReference type="InterPro" id="IPR000719">
    <property type="entry name" value="Prot_kinase_dom"/>
</dbReference>
<evidence type="ECO:0000313" key="8">
    <source>
        <dbReference type="EMBL" id="JAP98128.1"/>
    </source>
</evidence>
<accession>A0A0A9WWP1</accession>
<feature type="domain" description="WH2" evidence="6">
    <location>
        <begin position="515"/>
        <end position="534"/>
    </location>
</feature>
<dbReference type="GO" id="GO:0043271">
    <property type="term" value="P:negative regulation of monoatomic ion transport"/>
    <property type="evidence" value="ECO:0007669"/>
    <property type="project" value="TreeGrafter"/>
</dbReference>
<feature type="region of interest" description="Disordered" evidence="3">
    <location>
        <begin position="466"/>
        <end position="501"/>
    </location>
</feature>
<dbReference type="GO" id="GO:0005886">
    <property type="term" value="C:plasma membrane"/>
    <property type="evidence" value="ECO:0007669"/>
    <property type="project" value="TreeGrafter"/>
</dbReference>
<evidence type="ECO:0000259" key="5">
    <source>
        <dbReference type="PROSITE" id="PS50195"/>
    </source>
</evidence>
<evidence type="ECO:0000259" key="6">
    <source>
        <dbReference type="PROSITE" id="PS51082"/>
    </source>
</evidence>
<reference evidence="7" key="2">
    <citation type="submission" date="2014-07" db="EMBL/GenBank/DDBJ databases">
        <authorList>
            <person name="Hull J."/>
        </authorList>
    </citation>
    <scope>NUCLEOTIDE SEQUENCE</scope>
</reference>
<keyword evidence="7" id="KW-0808">Transferase</keyword>
<name>A0A0A9WWP1_LYGHE</name>
<dbReference type="Gene3D" id="1.10.510.10">
    <property type="entry name" value="Transferase(Phosphotransferase) domain 1"/>
    <property type="match status" value="1"/>
</dbReference>
<dbReference type="SMART" id="SM00312">
    <property type="entry name" value="PX"/>
    <property type="match status" value="1"/>
</dbReference>
<evidence type="ECO:0000256" key="2">
    <source>
        <dbReference type="ARBA" id="ARBA00022490"/>
    </source>
</evidence>
<dbReference type="GO" id="GO:0008333">
    <property type="term" value="P:endosome to lysosome transport"/>
    <property type="evidence" value="ECO:0007669"/>
    <property type="project" value="TreeGrafter"/>
</dbReference>
<evidence type="ECO:0000256" key="1">
    <source>
        <dbReference type="ARBA" id="ARBA00004496"/>
    </source>
</evidence>
<dbReference type="Pfam" id="PF00787">
    <property type="entry name" value="PX"/>
    <property type="match status" value="1"/>
</dbReference>
<feature type="domain" description="PX" evidence="5">
    <location>
        <begin position="14"/>
        <end position="125"/>
    </location>
</feature>
<dbReference type="InterPro" id="IPR051837">
    <property type="entry name" value="SortingNexin/PXDomain-PKLike"/>
</dbReference>
<dbReference type="Gene3D" id="3.30.1520.10">
    <property type="entry name" value="Phox-like domain"/>
    <property type="match status" value="1"/>
</dbReference>
<dbReference type="GO" id="GO:0004672">
    <property type="term" value="F:protein kinase activity"/>
    <property type="evidence" value="ECO:0007669"/>
    <property type="project" value="InterPro"/>
</dbReference>
<dbReference type="PROSITE" id="PS50011">
    <property type="entry name" value="PROTEIN_KINASE_DOM"/>
    <property type="match status" value="1"/>
</dbReference>
<dbReference type="EMBL" id="GDHC01020500">
    <property type="protein sequence ID" value="JAP98128.1"/>
    <property type="molecule type" value="Transcribed_RNA"/>
</dbReference>
<dbReference type="PANTHER" id="PTHR22999">
    <property type="entry name" value="PX SERINE/THREONINE KINASE PXK"/>
    <property type="match status" value="1"/>
</dbReference>
<dbReference type="GO" id="GO:0005524">
    <property type="term" value="F:ATP binding"/>
    <property type="evidence" value="ECO:0007669"/>
    <property type="project" value="InterPro"/>
</dbReference>
<dbReference type="AlphaFoldDB" id="A0A0A9WWP1"/>
<dbReference type="GO" id="GO:0005770">
    <property type="term" value="C:late endosome"/>
    <property type="evidence" value="ECO:0007669"/>
    <property type="project" value="TreeGrafter"/>
</dbReference>
<dbReference type="SUPFAM" id="SSF56112">
    <property type="entry name" value="Protein kinase-like (PK-like)"/>
    <property type="match status" value="1"/>
</dbReference>
<proteinExistence type="predicted"/>
<dbReference type="GO" id="GO:0005769">
    <property type="term" value="C:early endosome"/>
    <property type="evidence" value="ECO:0007669"/>
    <property type="project" value="TreeGrafter"/>
</dbReference>
<dbReference type="InterPro" id="IPR003124">
    <property type="entry name" value="WH2_dom"/>
</dbReference>
<feature type="domain" description="Protein kinase" evidence="4">
    <location>
        <begin position="124"/>
        <end position="434"/>
    </location>
</feature>
<sequence length="539" mass="60892">MSIFEKQSSSKFTVDDSCQLKAVIINSETNNGHTEYVIRVHRGFDCENSWHVHRRYNDFLALHKELSVAGVSLPLPPKKMIGNMDREFILQRLDGLQSYLNIVLNNAILANQKAVKIFLEPHTYSSVKELGITQMSLKLRGETDLKVVKQLPHIGRRLRKEYYLVQSNLSLEEFILTWTPFGPDKYLDQRKISTVMKSFCGLQHANIAPPTKAGVGVDGVWVLRPSRKSGTLLDMIYDVKAPLAQPAIKKYANYSLRRPMDSNEIIHIVSQILGALEFLHSKGTFHGHLHLGNIFYEDGAVHLVDYENQILGVPPYYREQIMKSRQIKSICDVDVYCLGLIIYELLYRKEYDICDQKELSCCPTTLRPLLDAILVEDGIKNGLPEITHLLSLEIFRNGPQVLSSRLKMSDSCRQDVALNGNKTFERLKIDHLKFRKHNRTSKLHEMLSEDNGKFVLLYDSKKACSKSSSCSDSDHPRSEVSDGVEPSRTPTPSVISEGTAVSEENLTIGPAVVDGRTALLGAITGFDKKHLKKVTNSIR</sequence>
<gene>
    <name evidence="7" type="primary">PXK_1</name>
    <name evidence="8" type="synonym">PXK_0</name>
    <name evidence="7" type="ORF">CM83_31798</name>
    <name evidence="8" type="ORF">g.55998</name>
</gene>
<dbReference type="PROSITE" id="PS50195">
    <property type="entry name" value="PX"/>
    <property type="match status" value="1"/>
</dbReference>
<dbReference type="GO" id="GO:0006622">
    <property type="term" value="P:protein targeting to lysosome"/>
    <property type="evidence" value="ECO:0007669"/>
    <property type="project" value="TreeGrafter"/>
</dbReference>
<protein>
    <submittedName>
        <fullName evidence="7">PX domain-containing protein kinase-like protein</fullName>
    </submittedName>
</protein>
<dbReference type="InterPro" id="IPR001683">
    <property type="entry name" value="PX_dom"/>
</dbReference>
<dbReference type="PROSITE" id="PS51082">
    <property type="entry name" value="WH2"/>
    <property type="match status" value="1"/>
</dbReference>
<evidence type="ECO:0000313" key="7">
    <source>
        <dbReference type="EMBL" id="JAG12124.1"/>
    </source>
</evidence>